<dbReference type="GeneID" id="84906716"/>
<dbReference type="HOGENOM" id="CLU_163934_2_2_4"/>
<dbReference type="InterPro" id="IPR010982">
    <property type="entry name" value="Lambda_DNA-bd_dom_sf"/>
</dbReference>
<sequence>MDKTYTSAFDALCDTPIEAANLKLRADLMMHISDIIKQNGWTQKQAASRCGLTQPRINDLLNGRIDKFSLDALVNINAQLGQALSFQFAVA</sequence>
<keyword evidence="3" id="KW-1185">Reference proteome</keyword>
<comment type="caution">
    <text evidence="2">The sequence shown here is derived from an EMBL/GenBank/DDBJ whole genome shotgun (WGS) entry which is preliminary data.</text>
</comment>
<dbReference type="CDD" id="cd00093">
    <property type="entry name" value="HTH_XRE"/>
    <property type="match status" value="1"/>
</dbReference>
<feature type="domain" description="HTH cro/C1-type" evidence="1">
    <location>
        <begin position="32"/>
        <end position="87"/>
    </location>
</feature>
<dbReference type="RefSeq" id="WP_003794907.1">
    <property type="nucleotide sequence ID" value="NZ_GG665871.1"/>
</dbReference>
<evidence type="ECO:0000313" key="2">
    <source>
        <dbReference type="EMBL" id="EEP69095.1"/>
    </source>
</evidence>
<proteinExistence type="predicted"/>
<dbReference type="InterPro" id="IPR001387">
    <property type="entry name" value="Cro/C1-type_HTH"/>
</dbReference>
<dbReference type="Proteomes" id="UP000003009">
    <property type="component" value="Unassembled WGS sequence"/>
</dbReference>
<dbReference type="OrthoDB" id="129377at2"/>
<name>C4GFU0_9NEIS</name>
<dbReference type="SUPFAM" id="SSF47413">
    <property type="entry name" value="lambda repressor-like DNA-binding domains"/>
    <property type="match status" value="1"/>
</dbReference>
<reference evidence="2" key="1">
    <citation type="submission" date="2009-04" db="EMBL/GenBank/DDBJ databases">
        <authorList>
            <person name="Weinstock G."/>
            <person name="Sodergren E."/>
            <person name="Clifton S."/>
            <person name="Fulton L."/>
            <person name="Fulton B."/>
            <person name="Courtney L."/>
            <person name="Fronick C."/>
            <person name="Harrison M."/>
            <person name="Strong C."/>
            <person name="Farmer C."/>
            <person name="Delahaunty K."/>
            <person name="Markovic C."/>
            <person name="Hall O."/>
            <person name="Minx P."/>
            <person name="Tomlinson C."/>
            <person name="Mitreva M."/>
            <person name="Nelson J."/>
            <person name="Hou S."/>
            <person name="Wollam A."/>
            <person name="Pepin K.H."/>
            <person name="Johnson M."/>
            <person name="Bhonagiri V."/>
            <person name="Nash W.E."/>
            <person name="Warren W."/>
            <person name="Chinwalla A."/>
            <person name="Mardis E.R."/>
            <person name="Wilson R.K."/>
        </authorList>
    </citation>
    <scope>NUCLEOTIDE SEQUENCE [LARGE SCALE GENOMIC DNA]</scope>
    <source>
        <strain evidence="2">ATCC 51147</strain>
    </source>
</reference>
<dbReference type="Pfam" id="PF13744">
    <property type="entry name" value="HTH_37"/>
    <property type="match status" value="1"/>
</dbReference>
<dbReference type="PROSITE" id="PS50943">
    <property type="entry name" value="HTH_CROC1"/>
    <property type="match status" value="1"/>
</dbReference>
<protein>
    <submittedName>
        <fullName evidence="2">DNA-binding helix-turn-helix protein</fullName>
    </submittedName>
</protein>
<dbReference type="EMBL" id="ACJW02000002">
    <property type="protein sequence ID" value="EEP69095.1"/>
    <property type="molecule type" value="Genomic_DNA"/>
</dbReference>
<gene>
    <name evidence="2" type="ORF">GCWU000324_01007</name>
</gene>
<dbReference type="Gene3D" id="1.10.260.40">
    <property type="entry name" value="lambda repressor-like DNA-binding domains"/>
    <property type="match status" value="1"/>
</dbReference>
<dbReference type="AlphaFoldDB" id="C4GFU0"/>
<dbReference type="GO" id="GO:0003677">
    <property type="term" value="F:DNA binding"/>
    <property type="evidence" value="ECO:0007669"/>
    <property type="project" value="UniProtKB-KW"/>
</dbReference>
<accession>C4GFU0</accession>
<keyword evidence="2" id="KW-0238">DNA-binding</keyword>
<dbReference type="InterPro" id="IPR039554">
    <property type="entry name" value="HigA2-like_HTH"/>
</dbReference>
<dbReference type="SMART" id="SM00530">
    <property type="entry name" value="HTH_XRE"/>
    <property type="match status" value="1"/>
</dbReference>
<dbReference type="STRING" id="629741.GCWU000324_01007"/>
<organism evidence="2 3">
    <name type="scientific">Kingella oralis ATCC 51147</name>
    <dbReference type="NCBI Taxonomy" id="629741"/>
    <lineage>
        <taxon>Bacteria</taxon>
        <taxon>Pseudomonadati</taxon>
        <taxon>Pseudomonadota</taxon>
        <taxon>Betaproteobacteria</taxon>
        <taxon>Neisseriales</taxon>
        <taxon>Neisseriaceae</taxon>
        <taxon>Kingella</taxon>
    </lineage>
</organism>
<evidence type="ECO:0000259" key="1">
    <source>
        <dbReference type="PROSITE" id="PS50943"/>
    </source>
</evidence>
<evidence type="ECO:0000313" key="3">
    <source>
        <dbReference type="Proteomes" id="UP000003009"/>
    </source>
</evidence>